<dbReference type="InterPro" id="IPR050361">
    <property type="entry name" value="MPP/UQCRC_Complex"/>
</dbReference>
<dbReference type="InterPro" id="IPR011249">
    <property type="entry name" value="Metalloenz_LuxS/M16"/>
</dbReference>
<dbReference type="RefSeq" id="WP_149265577.1">
    <property type="nucleotide sequence ID" value="NZ_VFJB01000003.1"/>
</dbReference>
<evidence type="ECO:0000259" key="1">
    <source>
        <dbReference type="Pfam" id="PF00675"/>
    </source>
</evidence>
<accession>A0A5A8F4E4</accession>
<name>A0A5A8F4E4_9BACT</name>
<dbReference type="OrthoDB" id="9811314at2"/>
<dbReference type="Proteomes" id="UP000322876">
    <property type="component" value="Unassembled WGS sequence"/>
</dbReference>
<feature type="domain" description="Peptidase M16 C-terminal" evidence="2">
    <location>
        <begin position="180"/>
        <end position="354"/>
    </location>
</feature>
<evidence type="ECO:0000313" key="3">
    <source>
        <dbReference type="EMBL" id="KAA0258817.1"/>
    </source>
</evidence>
<dbReference type="Pfam" id="PF00675">
    <property type="entry name" value="Peptidase_M16"/>
    <property type="match status" value="1"/>
</dbReference>
<keyword evidence="4" id="KW-1185">Reference proteome</keyword>
<dbReference type="Gene3D" id="3.30.830.10">
    <property type="entry name" value="Metalloenzyme, LuxS/M16 peptidase-like"/>
    <property type="match status" value="2"/>
</dbReference>
<comment type="caution">
    <text evidence="3">The sequence shown here is derived from an EMBL/GenBank/DDBJ whole genome shotgun (WGS) entry which is preliminary data.</text>
</comment>
<organism evidence="3 4">
    <name type="scientific">Deferribacter autotrophicus</name>
    <dbReference type="NCBI Taxonomy" id="500465"/>
    <lineage>
        <taxon>Bacteria</taxon>
        <taxon>Pseudomonadati</taxon>
        <taxon>Deferribacterota</taxon>
        <taxon>Deferribacteres</taxon>
        <taxon>Deferribacterales</taxon>
        <taxon>Deferribacteraceae</taxon>
        <taxon>Deferribacter</taxon>
    </lineage>
</organism>
<dbReference type="Pfam" id="PF05193">
    <property type="entry name" value="Peptidase_M16_C"/>
    <property type="match status" value="1"/>
</dbReference>
<feature type="domain" description="Peptidase M16 N-terminal" evidence="1">
    <location>
        <begin position="40"/>
        <end position="172"/>
    </location>
</feature>
<proteinExistence type="predicted"/>
<sequence>MLKKINITILLIIFFASLSIAGGKIVTLKNGAVLIENKRDYNPTFSLVIMIKGGIFRENHENNGIGNLALNSWEKSSKLLKVVEDLGGAFNTSNLSDFSEISLSIPSKYLDEILPLLQEFLTNIKIDKDIFENEKRITLIKLKAIQDRPDELAIKSFMKATYGSFPYAMDTLGEIETVKKLTINDAENFIKNLLQAKNMVVSIAGFYSEKQKNILTDIISKLPKGEKFQIKCEKSNIENDKIVEKPHPNIKQAKLFMGYTAPDATNEDYVPVKILSEVLGGGMSSIYFNILRKEKGYAYSVGSFYPSKLCNSRFVNYIGLDYKNVKDALATFDEIGKNAEKYINNEKVDKAKNYLTGRILMEAQTNYKNAWYAAFFETLGLGGRFFDNYISSIENTSTEEVIKAAKKYLSGHKTVFILKGEN</sequence>
<dbReference type="AlphaFoldDB" id="A0A5A8F4E4"/>
<evidence type="ECO:0000259" key="2">
    <source>
        <dbReference type="Pfam" id="PF05193"/>
    </source>
</evidence>
<dbReference type="InterPro" id="IPR011765">
    <property type="entry name" value="Pept_M16_N"/>
</dbReference>
<evidence type="ECO:0000313" key="4">
    <source>
        <dbReference type="Proteomes" id="UP000322876"/>
    </source>
</evidence>
<dbReference type="PANTHER" id="PTHR11851">
    <property type="entry name" value="METALLOPROTEASE"/>
    <property type="match status" value="1"/>
</dbReference>
<dbReference type="EMBL" id="VFJB01000003">
    <property type="protein sequence ID" value="KAA0258817.1"/>
    <property type="molecule type" value="Genomic_DNA"/>
</dbReference>
<protein>
    <submittedName>
        <fullName evidence="3">Insulinase family protein</fullName>
    </submittedName>
</protein>
<gene>
    <name evidence="3" type="ORF">FHQ18_02385</name>
</gene>
<dbReference type="SUPFAM" id="SSF63411">
    <property type="entry name" value="LuxS/MPP-like metallohydrolase"/>
    <property type="match status" value="2"/>
</dbReference>
<dbReference type="InterPro" id="IPR007863">
    <property type="entry name" value="Peptidase_M16_C"/>
</dbReference>
<dbReference type="GO" id="GO:0046872">
    <property type="term" value="F:metal ion binding"/>
    <property type="evidence" value="ECO:0007669"/>
    <property type="project" value="InterPro"/>
</dbReference>
<dbReference type="PANTHER" id="PTHR11851:SF224">
    <property type="entry name" value="PROCESSING PROTEASE"/>
    <property type="match status" value="1"/>
</dbReference>
<reference evidence="3 4" key="1">
    <citation type="submission" date="2019-06" db="EMBL/GenBank/DDBJ databases">
        <title>Genomic insights into carbon and energy metabolism of Deferribacter autotrophicus revealed new metabolic traits in the phylum Deferribacteres.</title>
        <authorList>
            <person name="Slobodkin A.I."/>
            <person name="Slobodkina G.B."/>
            <person name="Allioux M."/>
            <person name="Alain K."/>
            <person name="Jebbar M."/>
            <person name="Shadrin V."/>
            <person name="Kublanov I.V."/>
            <person name="Toshchakov S.V."/>
            <person name="Bonch-Osmolovskaya E.A."/>
        </authorList>
    </citation>
    <scope>NUCLEOTIDE SEQUENCE [LARGE SCALE GENOMIC DNA]</scope>
    <source>
        <strain evidence="3 4">SL50</strain>
    </source>
</reference>